<feature type="transmembrane region" description="Helical" evidence="1">
    <location>
        <begin position="162"/>
        <end position="182"/>
    </location>
</feature>
<keyword evidence="3" id="KW-1185">Reference proteome</keyword>
<keyword evidence="1" id="KW-1133">Transmembrane helix</keyword>
<evidence type="ECO:0000256" key="1">
    <source>
        <dbReference type="SAM" id="Phobius"/>
    </source>
</evidence>
<keyword evidence="1" id="KW-0812">Transmembrane</keyword>
<feature type="transmembrane region" description="Helical" evidence="1">
    <location>
        <begin position="317"/>
        <end position="342"/>
    </location>
</feature>
<reference evidence="2 3" key="1">
    <citation type="submission" date="2019-05" db="EMBL/GenBank/DDBJ databases">
        <title>Emergence of the Ug99 lineage of the wheat stem rust pathogen through somatic hybridization.</title>
        <authorList>
            <person name="Li F."/>
            <person name="Upadhyaya N.M."/>
            <person name="Sperschneider J."/>
            <person name="Matny O."/>
            <person name="Nguyen-Phuc H."/>
            <person name="Mago R."/>
            <person name="Raley C."/>
            <person name="Miller M.E."/>
            <person name="Silverstein K.A.T."/>
            <person name="Henningsen E."/>
            <person name="Hirsch C.D."/>
            <person name="Visser B."/>
            <person name="Pretorius Z.A."/>
            <person name="Steffenson B.J."/>
            <person name="Schwessinger B."/>
            <person name="Dodds P.N."/>
            <person name="Figueroa M."/>
        </authorList>
    </citation>
    <scope>NUCLEOTIDE SEQUENCE [LARGE SCALE GENOMIC DNA]</scope>
    <source>
        <strain evidence="2">21-0</strain>
    </source>
</reference>
<feature type="transmembrane region" description="Helical" evidence="1">
    <location>
        <begin position="24"/>
        <end position="53"/>
    </location>
</feature>
<organism evidence="2 3">
    <name type="scientific">Puccinia graminis f. sp. tritici</name>
    <dbReference type="NCBI Taxonomy" id="56615"/>
    <lineage>
        <taxon>Eukaryota</taxon>
        <taxon>Fungi</taxon>
        <taxon>Dikarya</taxon>
        <taxon>Basidiomycota</taxon>
        <taxon>Pucciniomycotina</taxon>
        <taxon>Pucciniomycetes</taxon>
        <taxon>Pucciniales</taxon>
        <taxon>Pucciniaceae</taxon>
        <taxon>Puccinia</taxon>
    </lineage>
</organism>
<feature type="transmembrane region" description="Helical" evidence="1">
    <location>
        <begin position="84"/>
        <end position="107"/>
    </location>
</feature>
<evidence type="ECO:0000313" key="2">
    <source>
        <dbReference type="EMBL" id="KAA1093213.1"/>
    </source>
</evidence>
<accession>A0A5B0NW87</accession>
<proteinExistence type="predicted"/>
<feature type="transmembrane region" description="Helical" evidence="1">
    <location>
        <begin position="348"/>
        <end position="373"/>
    </location>
</feature>
<dbReference type="Proteomes" id="UP000324748">
    <property type="component" value="Unassembled WGS sequence"/>
</dbReference>
<sequence>MDINAGLDEIHHIDGLINPKPSSWVYYCLLAFAIFKAFMIFICLGVIIIPIYLNGVGSRKHLWLIRRTHVDSSSIPVLVPNRSLVVALLELVGSTMFFFHICLNYLATNHPQVTLTKAVIWDAIGGLPSWLSIWLTGWSLLHTCQGRRHGSSNTNARFPPPWAYNITWISGCFLAIVLAAYACNKFSLMSSELGLDLRNLHEMMMQRSGLRADPEIQTLASEMQDEIQNFHAELAAQKKVLTGWVTGWMAFGIVLVLFYIFILQLLVRKIRKVLRLCEAEHFRFLSQTCDQALHNEKLKIVEKSLAPLHALRQELRLLMFSSFSIMMVLLAEVSICACRYWSLKTEHLSVFMLEFSLISAMIPSVFMSPVLLIQCWKGLISHAPIHDPPERAARQQKGLTDGMEMGRINKAGWSCLMDKHTAETSSQNSTKFQLPAFYQRLFWWYANPDTDDVDCLHIQSNYPPSTVQLSTASLVSVDPECSRLELRSIQLSEVPDSHHH</sequence>
<feature type="transmembrane region" description="Helical" evidence="1">
    <location>
        <begin position="119"/>
        <end position="141"/>
    </location>
</feature>
<gene>
    <name evidence="2" type="ORF">PGT21_028746</name>
</gene>
<evidence type="ECO:0000313" key="3">
    <source>
        <dbReference type="Proteomes" id="UP000324748"/>
    </source>
</evidence>
<name>A0A5B0NW87_PUCGR</name>
<feature type="transmembrane region" description="Helical" evidence="1">
    <location>
        <begin position="248"/>
        <end position="267"/>
    </location>
</feature>
<dbReference type="OrthoDB" id="2496582at2759"/>
<comment type="caution">
    <text evidence="2">The sequence shown here is derived from an EMBL/GenBank/DDBJ whole genome shotgun (WGS) entry which is preliminary data.</text>
</comment>
<protein>
    <submittedName>
        <fullName evidence="2">Uncharacterized protein</fullName>
    </submittedName>
</protein>
<dbReference type="EMBL" id="VSWC01000080">
    <property type="protein sequence ID" value="KAA1093213.1"/>
    <property type="molecule type" value="Genomic_DNA"/>
</dbReference>
<dbReference type="AlphaFoldDB" id="A0A5B0NW87"/>
<keyword evidence="1" id="KW-0472">Membrane</keyword>